<keyword evidence="1" id="KW-0808">Transferase</keyword>
<organism evidence="1 2">
    <name type="scientific">Enterococcus florum</name>
    <dbReference type="NCBI Taxonomy" id="2480627"/>
    <lineage>
        <taxon>Bacteria</taxon>
        <taxon>Bacillati</taxon>
        <taxon>Bacillota</taxon>
        <taxon>Bacilli</taxon>
        <taxon>Lactobacillales</taxon>
        <taxon>Enterococcaceae</taxon>
        <taxon>Enterococcus</taxon>
    </lineage>
</organism>
<name>A0A4P5PHQ7_9ENTE</name>
<dbReference type="RefSeq" id="WP_146624229.1">
    <property type="nucleotide sequence ID" value="NZ_BJCC01000042.1"/>
</dbReference>
<dbReference type="SUPFAM" id="SSF52540">
    <property type="entry name" value="P-loop containing nucleoside triphosphate hydrolases"/>
    <property type="match status" value="1"/>
</dbReference>
<protein>
    <submittedName>
        <fullName evidence="1">Kinase</fullName>
    </submittedName>
</protein>
<keyword evidence="2" id="KW-1185">Reference proteome</keyword>
<proteinExistence type="predicted"/>
<reference evidence="2" key="1">
    <citation type="submission" date="2019-02" db="EMBL/GenBank/DDBJ databases">
        <title>Draft genome sequence of Enterococcus sp. Gos25-1.</title>
        <authorList>
            <person name="Tanaka N."/>
            <person name="Shiwa Y."/>
            <person name="Fujita N."/>
        </authorList>
    </citation>
    <scope>NUCLEOTIDE SEQUENCE [LARGE SCALE GENOMIC DNA]</scope>
    <source>
        <strain evidence="2">Gos25-1</strain>
    </source>
</reference>
<sequence length="205" mass="23999">MKKYLILLAGSPATGKTYLINEIKKVLPELFVITPDEGKEILADSVGFNNPAEKAALEQRVWKFYYGVLDLYMEAGKRVILSEYPFSHKQAPKLQVLAEQYDYQLITIRLVADFAVLWQRRRVRDVASDRHLSHIMTHYHFGDQLTDRTQADALITEEAFRQIIEDRGYHQFQLGELVEFDVSDYEKVNYQPFIQALKKRIEENR</sequence>
<dbReference type="OrthoDB" id="1648091at2"/>
<dbReference type="EMBL" id="BJCC01000042">
    <property type="protein sequence ID" value="GCF95858.1"/>
    <property type="molecule type" value="Genomic_DNA"/>
</dbReference>
<accession>A0A4P5PHQ7</accession>
<gene>
    <name evidence="1" type="ORF">NRIC_37490</name>
</gene>
<dbReference type="Pfam" id="PF13671">
    <property type="entry name" value="AAA_33"/>
    <property type="match status" value="1"/>
</dbReference>
<keyword evidence="1" id="KW-0418">Kinase</keyword>
<comment type="caution">
    <text evidence="1">The sequence shown here is derived from an EMBL/GenBank/DDBJ whole genome shotgun (WGS) entry which is preliminary data.</text>
</comment>
<dbReference type="Gene3D" id="3.40.50.300">
    <property type="entry name" value="P-loop containing nucleotide triphosphate hydrolases"/>
    <property type="match status" value="1"/>
</dbReference>
<dbReference type="GO" id="GO:0016301">
    <property type="term" value="F:kinase activity"/>
    <property type="evidence" value="ECO:0007669"/>
    <property type="project" value="UniProtKB-KW"/>
</dbReference>
<evidence type="ECO:0000313" key="2">
    <source>
        <dbReference type="Proteomes" id="UP000290567"/>
    </source>
</evidence>
<dbReference type="AlphaFoldDB" id="A0A4P5PHQ7"/>
<dbReference type="Proteomes" id="UP000290567">
    <property type="component" value="Unassembled WGS sequence"/>
</dbReference>
<evidence type="ECO:0000313" key="1">
    <source>
        <dbReference type="EMBL" id="GCF95858.1"/>
    </source>
</evidence>
<dbReference type="InterPro" id="IPR027417">
    <property type="entry name" value="P-loop_NTPase"/>
</dbReference>